<dbReference type="InterPro" id="IPR012677">
    <property type="entry name" value="Nucleotide-bd_a/b_plait_sf"/>
</dbReference>
<feature type="compositionally biased region" description="Polar residues" evidence="2">
    <location>
        <begin position="147"/>
        <end position="157"/>
    </location>
</feature>
<dbReference type="SUPFAM" id="SSF54928">
    <property type="entry name" value="RNA-binding domain, RBD"/>
    <property type="match status" value="1"/>
</dbReference>
<dbReference type="SMART" id="SM00360">
    <property type="entry name" value="RRM"/>
    <property type="match status" value="1"/>
</dbReference>
<evidence type="ECO:0000259" key="3">
    <source>
        <dbReference type="PROSITE" id="PS50102"/>
    </source>
</evidence>
<dbReference type="Pfam" id="PF00076">
    <property type="entry name" value="RRM_1"/>
    <property type="match status" value="1"/>
</dbReference>
<sequence>MTKKKNNKRFNQTLDIDFRYASTSVVDGIEVDPAVAALSSVEKMRLHQMKANLPSAPQAVRIEEDVAKIPDSGPFRVAMSNVPYTARRADIEGFFHPLVPLSISMDDSGQNHGYCTVSFSSKADLIEALQKNDSALMTRNVSIRIANSNDNRGSYGSRSDFGYRRNYGGSWNNNDRSSNRRKYFPGGQYNYGRPDGSEGHPTSGWVRRAVNPQPPPPAQPSQSSMAPTGFRRSNPIAPGSTAAPPMERPRITLLPRTKPLNVGETEAAISDRQKAIFGAAKPVDIVAREREIEEKMRLASLNDEKNKITSPAKDSSSEAGDIKDHEPQAMSQKPGNAPRSNAWAKPLVPPKN</sequence>
<gene>
    <name evidence="4" type="ORF">WMSIL1_LOCUS10819</name>
</gene>
<feature type="domain" description="RRM" evidence="3">
    <location>
        <begin position="75"/>
        <end position="148"/>
    </location>
</feature>
<reference evidence="4 5" key="1">
    <citation type="submission" date="2019-07" db="EMBL/GenBank/DDBJ databases">
        <authorList>
            <person name="Jastrzebski P J."/>
            <person name="Paukszto L."/>
            <person name="Jastrzebski P J."/>
        </authorList>
    </citation>
    <scope>NUCLEOTIDE SEQUENCE [LARGE SCALE GENOMIC DNA]</scope>
    <source>
        <strain evidence="4 5">WMS-il1</strain>
    </source>
</reference>
<keyword evidence="1" id="KW-0694">RNA-binding</keyword>
<dbReference type="AlphaFoldDB" id="A0A564YYN8"/>
<name>A0A564YYN8_HYMDI</name>
<keyword evidence="5" id="KW-1185">Reference proteome</keyword>
<dbReference type="GO" id="GO:0003723">
    <property type="term" value="F:RNA binding"/>
    <property type="evidence" value="ECO:0007669"/>
    <property type="project" value="UniProtKB-UniRule"/>
</dbReference>
<dbReference type="PROSITE" id="PS50102">
    <property type="entry name" value="RRM"/>
    <property type="match status" value="1"/>
</dbReference>
<dbReference type="EMBL" id="CABIJS010000477">
    <property type="protein sequence ID" value="VUZ52286.1"/>
    <property type="molecule type" value="Genomic_DNA"/>
</dbReference>
<dbReference type="Proteomes" id="UP000321570">
    <property type="component" value="Unassembled WGS sequence"/>
</dbReference>
<accession>A0A564YYN8</accession>
<evidence type="ECO:0000313" key="5">
    <source>
        <dbReference type="Proteomes" id="UP000321570"/>
    </source>
</evidence>
<dbReference type="InterPro" id="IPR035979">
    <property type="entry name" value="RBD_domain_sf"/>
</dbReference>
<dbReference type="Gene3D" id="3.30.70.330">
    <property type="match status" value="1"/>
</dbReference>
<organism evidence="4 5">
    <name type="scientific">Hymenolepis diminuta</name>
    <name type="common">Rat tapeworm</name>
    <dbReference type="NCBI Taxonomy" id="6216"/>
    <lineage>
        <taxon>Eukaryota</taxon>
        <taxon>Metazoa</taxon>
        <taxon>Spiralia</taxon>
        <taxon>Lophotrochozoa</taxon>
        <taxon>Platyhelminthes</taxon>
        <taxon>Cestoda</taxon>
        <taxon>Eucestoda</taxon>
        <taxon>Cyclophyllidea</taxon>
        <taxon>Hymenolepididae</taxon>
        <taxon>Hymenolepis</taxon>
    </lineage>
</organism>
<feature type="region of interest" description="Disordered" evidence="2">
    <location>
        <begin position="297"/>
        <end position="352"/>
    </location>
</feature>
<proteinExistence type="predicted"/>
<protein>
    <recommendedName>
        <fullName evidence="3">RRM domain-containing protein</fullName>
    </recommendedName>
</protein>
<feature type="compositionally biased region" description="Basic and acidic residues" evidence="2">
    <location>
        <begin position="297"/>
        <end position="307"/>
    </location>
</feature>
<feature type="compositionally biased region" description="Polar residues" evidence="2">
    <location>
        <begin position="308"/>
        <end position="318"/>
    </location>
</feature>
<dbReference type="InterPro" id="IPR000504">
    <property type="entry name" value="RRM_dom"/>
</dbReference>
<evidence type="ECO:0000313" key="4">
    <source>
        <dbReference type="EMBL" id="VUZ52286.1"/>
    </source>
</evidence>
<evidence type="ECO:0000256" key="1">
    <source>
        <dbReference type="PROSITE-ProRule" id="PRU00176"/>
    </source>
</evidence>
<evidence type="ECO:0000256" key="2">
    <source>
        <dbReference type="SAM" id="MobiDB-lite"/>
    </source>
</evidence>
<feature type="region of interest" description="Disordered" evidence="2">
    <location>
        <begin position="147"/>
        <end position="259"/>
    </location>
</feature>